<proteinExistence type="predicted"/>
<dbReference type="AlphaFoldDB" id="A0A9P8CFF5"/>
<protein>
    <submittedName>
        <fullName evidence="4">Glycosyl hydrolase family 92-domain-containing protein</fullName>
    </submittedName>
</protein>
<feature type="region of interest" description="Disordered" evidence="1">
    <location>
        <begin position="15"/>
        <end position="36"/>
    </location>
</feature>
<dbReference type="Gene3D" id="1.20.1610.10">
    <property type="entry name" value="alpha-1,2-mannosidases domains"/>
    <property type="match status" value="1"/>
</dbReference>
<gene>
    <name evidence="4" type="ORF">BJ878DRAFT_548919</name>
</gene>
<name>A0A9P8CFF5_9HELO</name>
<dbReference type="Gene3D" id="1.20.1050.60">
    <property type="entry name" value="alpha-1,2-mannosidase"/>
    <property type="match status" value="1"/>
</dbReference>
<dbReference type="InterPro" id="IPR014718">
    <property type="entry name" value="GH-type_carb-bd"/>
</dbReference>
<keyword evidence="4" id="KW-0378">Hydrolase</keyword>
<dbReference type="Gene3D" id="3.30.2080.10">
    <property type="entry name" value="GH92 mannosidase domain"/>
    <property type="match status" value="1"/>
</dbReference>
<dbReference type="EMBL" id="MU253865">
    <property type="protein sequence ID" value="KAG9245099.1"/>
    <property type="molecule type" value="Genomic_DNA"/>
</dbReference>
<keyword evidence="5" id="KW-1185">Reference proteome</keyword>
<evidence type="ECO:0000259" key="3">
    <source>
        <dbReference type="Pfam" id="PF17678"/>
    </source>
</evidence>
<reference evidence="4" key="1">
    <citation type="journal article" date="2021" name="IMA Fungus">
        <title>Genomic characterization of three marine fungi, including Emericellopsis atlantica sp. nov. with signatures of a generalist lifestyle and marine biomass degradation.</title>
        <authorList>
            <person name="Hagestad O.C."/>
            <person name="Hou L."/>
            <person name="Andersen J.H."/>
            <person name="Hansen E.H."/>
            <person name="Altermark B."/>
            <person name="Li C."/>
            <person name="Kuhnert E."/>
            <person name="Cox R.J."/>
            <person name="Crous P.W."/>
            <person name="Spatafora J.W."/>
            <person name="Lail K."/>
            <person name="Amirebrahimi M."/>
            <person name="Lipzen A."/>
            <person name="Pangilinan J."/>
            <person name="Andreopoulos W."/>
            <person name="Hayes R.D."/>
            <person name="Ng V."/>
            <person name="Grigoriev I.V."/>
            <person name="Jackson S.A."/>
            <person name="Sutton T.D.S."/>
            <person name="Dobson A.D.W."/>
            <person name="Rama T."/>
        </authorList>
    </citation>
    <scope>NUCLEOTIDE SEQUENCE</scope>
    <source>
        <strain evidence="4">TRa3180A</strain>
    </source>
</reference>
<dbReference type="InterPro" id="IPR050883">
    <property type="entry name" value="PNGase"/>
</dbReference>
<dbReference type="GO" id="GO:0030246">
    <property type="term" value="F:carbohydrate binding"/>
    <property type="evidence" value="ECO:0007669"/>
    <property type="project" value="InterPro"/>
</dbReference>
<feature type="domain" description="Glycosyl hydrolase family 92 N-terminal" evidence="3">
    <location>
        <begin position="1"/>
        <end position="181"/>
    </location>
</feature>
<dbReference type="GO" id="GO:0006516">
    <property type="term" value="P:glycoprotein catabolic process"/>
    <property type="evidence" value="ECO:0007669"/>
    <property type="project" value="TreeGrafter"/>
</dbReference>
<dbReference type="FunFam" id="1.20.1050.60:FF:000002">
    <property type="entry name" value="Glycosyl hydrolase family 92"/>
    <property type="match status" value="1"/>
</dbReference>
<dbReference type="Pfam" id="PF17678">
    <property type="entry name" value="Glyco_hydro_92N"/>
    <property type="match status" value="1"/>
</dbReference>
<dbReference type="GO" id="GO:0005975">
    <property type="term" value="P:carbohydrate metabolic process"/>
    <property type="evidence" value="ECO:0007669"/>
    <property type="project" value="InterPro"/>
</dbReference>
<dbReference type="InterPro" id="IPR012939">
    <property type="entry name" value="Glyco_hydro_92"/>
</dbReference>
<organism evidence="4 5">
    <name type="scientific">Calycina marina</name>
    <dbReference type="NCBI Taxonomy" id="1763456"/>
    <lineage>
        <taxon>Eukaryota</taxon>
        <taxon>Fungi</taxon>
        <taxon>Dikarya</taxon>
        <taxon>Ascomycota</taxon>
        <taxon>Pezizomycotina</taxon>
        <taxon>Leotiomycetes</taxon>
        <taxon>Helotiales</taxon>
        <taxon>Pezizellaceae</taxon>
        <taxon>Calycina</taxon>
    </lineage>
</organism>
<evidence type="ECO:0000313" key="5">
    <source>
        <dbReference type="Proteomes" id="UP000887226"/>
    </source>
</evidence>
<dbReference type="OrthoDB" id="449263at2759"/>
<evidence type="ECO:0000259" key="2">
    <source>
        <dbReference type="Pfam" id="PF07971"/>
    </source>
</evidence>
<accession>A0A9P8CFF5</accession>
<dbReference type="Proteomes" id="UP000887226">
    <property type="component" value="Unassembled WGS sequence"/>
</dbReference>
<dbReference type="SUPFAM" id="SSF48208">
    <property type="entry name" value="Six-hairpin glycosidases"/>
    <property type="match status" value="1"/>
</dbReference>
<dbReference type="GO" id="GO:0005829">
    <property type="term" value="C:cytosol"/>
    <property type="evidence" value="ECO:0007669"/>
    <property type="project" value="TreeGrafter"/>
</dbReference>
<dbReference type="Pfam" id="PF07971">
    <property type="entry name" value="Glyco_hydro_92"/>
    <property type="match status" value="1"/>
</dbReference>
<dbReference type="InterPro" id="IPR008928">
    <property type="entry name" value="6-hairpin_glycosidase_sf"/>
</dbReference>
<dbReference type="Gene3D" id="2.70.98.10">
    <property type="match status" value="1"/>
</dbReference>
<dbReference type="InterPro" id="IPR041371">
    <property type="entry name" value="GH92_N"/>
</dbReference>
<evidence type="ECO:0000313" key="4">
    <source>
        <dbReference type="EMBL" id="KAG9245099.1"/>
    </source>
</evidence>
<comment type="caution">
    <text evidence="4">The sequence shown here is derived from an EMBL/GenBank/DDBJ whole genome shotgun (WGS) entry which is preliminary data.</text>
</comment>
<feature type="domain" description="Glycosyl hydrolase family 92" evidence="2">
    <location>
        <begin position="192"/>
        <end position="643"/>
    </location>
</feature>
<sequence length="668" mass="74123">MAKAVADSDSVRLDPKGFTTDGANITGVSPMHDSGTGGSPSLENFALFPFSSCSGDDVNGCTRKLHYTLSSVKATPGYYGLTLVNGIQAKMTSTHHVSLFRFTFPSTRNLSSPLILLDLTDFSDSQQDNGTVSVDPTTGRITGNARFLPSFRRGKYVAYVCAEFSGAAIRDTGIYADSRAKRIGISLISSAQACASAEAEISDFGFDATKTAAETHWREKISPLVVSRNEINDLSILRNFYSGIYRTMVNPQDYTWENPLWESAEPYFDSFYCIWDLFRSQMPFLIVLDPSTVARQVRSLIDTYLHLGWLPVCRMSMCKGFTQGVSNADVVLADAYIKGLQDGIDWDLGYEAAINDAEKEPFDYLSRTLEYSYNDFAISQIGTGLGERAADVEKYIARSGNWKNLFKADQTSFFSNETDTGYTGFFQPRYLNGTYLFQDVLKCSNIDFSDSVCSLQNTGAETFESSIWEYSFFVPRDQATLITTFGSPGVFVKRLDFLHDQGITYIGNEPSFLTVFQYHYAGRPALSALRSHFYIPKFFSPTNNGLPGNDDSGATGLFMAFAMMRLFPNPGQDVYLITPPYFESVNITSPIKNKTATIRNVNFDSSYKNIYIQNATLDGSPYTKNLIDHSFFTEGKELVLMLGSTESHWGTQIADLPPSLGTYVGTLD</sequence>
<dbReference type="PANTHER" id="PTHR12143:SF25">
    <property type="entry name" value="FAMILY PROTEIN, PUTATIVE (AFU_ORTHOLOGUE AFUA_1G10790)-RELATED"/>
    <property type="match status" value="1"/>
</dbReference>
<dbReference type="GO" id="GO:0000224">
    <property type="term" value="F:peptide-N4-(N-acetyl-beta-glucosaminyl)asparagine amidase activity"/>
    <property type="evidence" value="ECO:0007669"/>
    <property type="project" value="TreeGrafter"/>
</dbReference>
<dbReference type="FunFam" id="1.20.1610.10:FF:000002">
    <property type="entry name" value="Alpha-1,2-mannosidase family protein"/>
    <property type="match status" value="1"/>
</dbReference>
<dbReference type="PANTHER" id="PTHR12143">
    <property type="entry name" value="PEPTIDE N-GLYCANASE PNGASE -RELATED"/>
    <property type="match status" value="1"/>
</dbReference>
<evidence type="ECO:0000256" key="1">
    <source>
        <dbReference type="SAM" id="MobiDB-lite"/>
    </source>
</evidence>
<dbReference type="GO" id="GO:0005634">
    <property type="term" value="C:nucleus"/>
    <property type="evidence" value="ECO:0007669"/>
    <property type="project" value="TreeGrafter"/>
</dbReference>